<dbReference type="InterPro" id="IPR001173">
    <property type="entry name" value="Glyco_trans_2-like"/>
</dbReference>
<accession>A0A538TSG6</accession>
<reference evidence="3 4" key="1">
    <citation type="journal article" date="2019" name="Nat. Microbiol.">
        <title>Mediterranean grassland soil C-N compound turnover is dependent on rainfall and depth, and is mediated by genomically divergent microorganisms.</title>
        <authorList>
            <person name="Diamond S."/>
            <person name="Andeer P.F."/>
            <person name="Li Z."/>
            <person name="Crits-Christoph A."/>
            <person name="Burstein D."/>
            <person name="Anantharaman K."/>
            <person name="Lane K.R."/>
            <person name="Thomas B.C."/>
            <person name="Pan C."/>
            <person name="Northen T.R."/>
            <person name="Banfield J.F."/>
        </authorList>
    </citation>
    <scope>NUCLEOTIDE SEQUENCE [LARGE SCALE GENOMIC DNA]</scope>
    <source>
        <strain evidence="3">WS_7</strain>
    </source>
</reference>
<sequence length="296" mass="33060">MGRLRRGARGALPGARWTGARGGGTPVRPAITVVTVCRNALHLLRPTVESVLEQGCPSLEYWIVDGGSTDGTREFLVSLSARGVRTISEPDRGIADAMNKGVRLSTGTWVAHLHAGDTYLPGALDAVLAHAAEGTDILCGSILKREERRETIYRPKPSRLRMDMTIHHPATFTRRAVFGEVGGFDERYPNAMDYDFFLRAFAQGKRFLVIPETLTRMAGGGQSERSLWRTLRETHAIRARTLTHGWERSYVFFLFLFARGWTARRSTGAAMSRPRTRYPRGRREDPAAPRRRSSIP</sequence>
<dbReference type="InterPro" id="IPR029044">
    <property type="entry name" value="Nucleotide-diphossugar_trans"/>
</dbReference>
<dbReference type="Proteomes" id="UP000317366">
    <property type="component" value="Unassembled WGS sequence"/>
</dbReference>
<dbReference type="AlphaFoldDB" id="A0A538TSG6"/>
<dbReference type="SUPFAM" id="SSF53448">
    <property type="entry name" value="Nucleotide-diphospho-sugar transferases"/>
    <property type="match status" value="1"/>
</dbReference>
<dbReference type="PANTHER" id="PTHR43685:SF2">
    <property type="entry name" value="GLYCOSYLTRANSFERASE 2-LIKE DOMAIN-CONTAINING PROTEIN"/>
    <property type="match status" value="1"/>
</dbReference>
<comment type="caution">
    <text evidence="3">The sequence shown here is derived from an EMBL/GenBank/DDBJ whole genome shotgun (WGS) entry which is preliminary data.</text>
</comment>
<feature type="region of interest" description="Disordered" evidence="1">
    <location>
        <begin position="1"/>
        <end position="23"/>
    </location>
</feature>
<feature type="region of interest" description="Disordered" evidence="1">
    <location>
        <begin position="268"/>
        <end position="296"/>
    </location>
</feature>
<organism evidence="3 4">
    <name type="scientific">Eiseniibacteriota bacterium</name>
    <dbReference type="NCBI Taxonomy" id="2212470"/>
    <lineage>
        <taxon>Bacteria</taxon>
        <taxon>Candidatus Eiseniibacteriota</taxon>
    </lineage>
</organism>
<dbReference type="EMBL" id="VBOX01000007">
    <property type="protein sequence ID" value="TMQ66572.1"/>
    <property type="molecule type" value="Genomic_DNA"/>
</dbReference>
<dbReference type="Gene3D" id="3.90.550.10">
    <property type="entry name" value="Spore Coat Polysaccharide Biosynthesis Protein SpsA, Chain A"/>
    <property type="match status" value="1"/>
</dbReference>
<name>A0A538TSG6_UNCEI</name>
<feature type="domain" description="Glycosyltransferase 2-like" evidence="2">
    <location>
        <begin position="32"/>
        <end position="165"/>
    </location>
</feature>
<evidence type="ECO:0000313" key="4">
    <source>
        <dbReference type="Proteomes" id="UP000317366"/>
    </source>
</evidence>
<evidence type="ECO:0000259" key="2">
    <source>
        <dbReference type="Pfam" id="PF00535"/>
    </source>
</evidence>
<dbReference type="InterPro" id="IPR050834">
    <property type="entry name" value="Glycosyltransf_2"/>
</dbReference>
<dbReference type="Pfam" id="PF00535">
    <property type="entry name" value="Glycos_transf_2"/>
    <property type="match status" value="1"/>
</dbReference>
<dbReference type="CDD" id="cd06433">
    <property type="entry name" value="GT_2_WfgS_like"/>
    <property type="match status" value="1"/>
</dbReference>
<protein>
    <submittedName>
        <fullName evidence="3">Glycosyltransferase</fullName>
    </submittedName>
</protein>
<proteinExistence type="predicted"/>
<dbReference type="GO" id="GO:0016740">
    <property type="term" value="F:transferase activity"/>
    <property type="evidence" value="ECO:0007669"/>
    <property type="project" value="UniProtKB-KW"/>
</dbReference>
<feature type="compositionally biased region" description="Low complexity" evidence="1">
    <location>
        <begin position="9"/>
        <end position="19"/>
    </location>
</feature>
<gene>
    <name evidence="3" type="ORF">E6K77_00905</name>
</gene>
<evidence type="ECO:0000256" key="1">
    <source>
        <dbReference type="SAM" id="MobiDB-lite"/>
    </source>
</evidence>
<dbReference type="PANTHER" id="PTHR43685">
    <property type="entry name" value="GLYCOSYLTRANSFERASE"/>
    <property type="match status" value="1"/>
</dbReference>
<keyword evidence="3" id="KW-0808">Transferase</keyword>
<evidence type="ECO:0000313" key="3">
    <source>
        <dbReference type="EMBL" id="TMQ66572.1"/>
    </source>
</evidence>